<dbReference type="InterPro" id="IPR046357">
    <property type="entry name" value="PPIase_dom_sf"/>
</dbReference>
<organism evidence="11">
    <name type="scientific">Salinicola endophyticus</name>
    <dbReference type="NCBI Taxonomy" id="1949083"/>
    <lineage>
        <taxon>Bacteria</taxon>
        <taxon>Pseudomonadati</taxon>
        <taxon>Pseudomonadota</taxon>
        <taxon>Gammaproteobacteria</taxon>
        <taxon>Oceanospirillales</taxon>
        <taxon>Halomonadaceae</taxon>
        <taxon>Salinicola</taxon>
    </lineage>
</organism>
<evidence type="ECO:0000256" key="7">
    <source>
        <dbReference type="RuleBase" id="RU003915"/>
    </source>
</evidence>
<dbReference type="PRINTS" id="PR01730">
    <property type="entry name" value="INFPOTNTIATR"/>
</dbReference>
<evidence type="ECO:0000256" key="6">
    <source>
        <dbReference type="PROSITE-ProRule" id="PRU00277"/>
    </source>
</evidence>
<dbReference type="InterPro" id="IPR036944">
    <property type="entry name" value="PPIase_FKBP_N_sf"/>
</dbReference>
<dbReference type="InterPro" id="IPR008104">
    <property type="entry name" value="INFPOTNTIATR"/>
</dbReference>
<feature type="chain" id="PRO_5044502755" description="Peptidyl-prolyl cis-trans isomerase" evidence="9">
    <location>
        <begin position="23"/>
        <end position="255"/>
    </location>
</feature>
<dbReference type="RefSeq" id="WP_353980701.1">
    <property type="nucleotide sequence ID" value="NZ_CP159578.1"/>
</dbReference>
<dbReference type="EC" id="5.2.1.8" evidence="7"/>
<feature type="domain" description="PPIase FKBP-type" evidence="10">
    <location>
        <begin position="145"/>
        <end position="231"/>
    </location>
</feature>
<dbReference type="FunFam" id="3.10.50.40:FF:000006">
    <property type="entry name" value="Peptidyl-prolyl cis-trans isomerase"/>
    <property type="match status" value="1"/>
</dbReference>
<evidence type="ECO:0000256" key="8">
    <source>
        <dbReference type="SAM" id="MobiDB-lite"/>
    </source>
</evidence>
<feature type="compositionally biased region" description="Basic and acidic residues" evidence="8">
    <location>
        <begin position="235"/>
        <end position="255"/>
    </location>
</feature>
<feature type="signal peptide" evidence="9">
    <location>
        <begin position="1"/>
        <end position="22"/>
    </location>
</feature>
<evidence type="ECO:0000256" key="2">
    <source>
        <dbReference type="ARBA" id="ARBA00006577"/>
    </source>
</evidence>
<accession>A0AB74U6N3</accession>
<evidence type="ECO:0000256" key="4">
    <source>
        <dbReference type="ARBA" id="ARBA00023110"/>
    </source>
</evidence>
<dbReference type="PROSITE" id="PS50059">
    <property type="entry name" value="FKBP_PPIASE"/>
    <property type="match status" value="1"/>
</dbReference>
<dbReference type="PANTHER" id="PTHR43811:SF19">
    <property type="entry name" value="39 KDA FK506-BINDING NUCLEAR PROTEIN"/>
    <property type="match status" value="1"/>
</dbReference>
<dbReference type="SUPFAM" id="SSF54534">
    <property type="entry name" value="FKBP-like"/>
    <property type="match status" value="1"/>
</dbReference>
<dbReference type="GO" id="GO:0003755">
    <property type="term" value="F:peptidyl-prolyl cis-trans isomerase activity"/>
    <property type="evidence" value="ECO:0007669"/>
    <property type="project" value="UniProtKB-UniRule"/>
</dbReference>
<evidence type="ECO:0000256" key="9">
    <source>
        <dbReference type="SAM" id="SignalP"/>
    </source>
</evidence>
<keyword evidence="3 9" id="KW-0732">Signal</keyword>
<evidence type="ECO:0000256" key="5">
    <source>
        <dbReference type="ARBA" id="ARBA00023235"/>
    </source>
</evidence>
<dbReference type="AlphaFoldDB" id="A0AB74U6N3"/>
<evidence type="ECO:0000256" key="3">
    <source>
        <dbReference type="ARBA" id="ARBA00022729"/>
    </source>
</evidence>
<dbReference type="GO" id="GO:0016020">
    <property type="term" value="C:membrane"/>
    <property type="evidence" value="ECO:0007669"/>
    <property type="project" value="InterPro"/>
</dbReference>
<gene>
    <name evidence="11" type="ORF">ABV408_01035</name>
</gene>
<comment type="catalytic activity">
    <reaction evidence="1 6 7">
        <text>[protein]-peptidylproline (omega=180) = [protein]-peptidylproline (omega=0)</text>
        <dbReference type="Rhea" id="RHEA:16237"/>
        <dbReference type="Rhea" id="RHEA-COMP:10747"/>
        <dbReference type="Rhea" id="RHEA-COMP:10748"/>
        <dbReference type="ChEBI" id="CHEBI:83833"/>
        <dbReference type="ChEBI" id="CHEBI:83834"/>
        <dbReference type="EC" id="5.2.1.8"/>
    </reaction>
</comment>
<evidence type="ECO:0000313" key="11">
    <source>
        <dbReference type="EMBL" id="XCJ79792.1"/>
    </source>
</evidence>
<evidence type="ECO:0000256" key="1">
    <source>
        <dbReference type="ARBA" id="ARBA00000971"/>
    </source>
</evidence>
<dbReference type="Gene3D" id="3.10.50.40">
    <property type="match status" value="1"/>
</dbReference>
<dbReference type="InterPro" id="IPR001179">
    <property type="entry name" value="PPIase_FKBP_dom"/>
</dbReference>
<comment type="similarity">
    <text evidence="2 7">Belongs to the FKBP-type PPIase family.</text>
</comment>
<dbReference type="InterPro" id="IPR000774">
    <property type="entry name" value="PPIase_FKBP_N"/>
</dbReference>
<keyword evidence="4 6" id="KW-0697">Rotamase</keyword>
<reference evidence="11" key="1">
    <citation type="submission" date="2024-06" db="EMBL/GenBank/DDBJ databases">
        <title>Complete genome of Salinicola endophyticus HNIBRBA4755.</title>
        <authorList>
            <person name="Shin S.Y."/>
            <person name="Kang H."/>
            <person name="Song J."/>
        </authorList>
    </citation>
    <scope>NUCLEOTIDE SEQUENCE</scope>
    <source>
        <strain evidence="11">HNIBRBA4755</strain>
    </source>
</reference>
<dbReference type="Pfam" id="PF01346">
    <property type="entry name" value="FKBP_N"/>
    <property type="match status" value="1"/>
</dbReference>
<evidence type="ECO:0000259" key="10">
    <source>
        <dbReference type="PROSITE" id="PS50059"/>
    </source>
</evidence>
<keyword evidence="5 6" id="KW-0413">Isomerase</keyword>
<feature type="region of interest" description="Disordered" evidence="8">
    <location>
        <begin position="232"/>
        <end position="255"/>
    </location>
</feature>
<dbReference type="EMBL" id="CP159578">
    <property type="protein sequence ID" value="XCJ79792.1"/>
    <property type="molecule type" value="Genomic_DNA"/>
</dbReference>
<dbReference type="GO" id="GO:0006457">
    <property type="term" value="P:protein folding"/>
    <property type="evidence" value="ECO:0007669"/>
    <property type="project" value="InterPro"/>
</dbReference>
<protein>
    <recommendedName>
        <fullName evidence="7">Peptidyl-prolyl cis-trans isomerase</fullName>
        <ecNumber evidence="7">5.2.1.8</ecNumber>
    </recommendedName>
</protein>
<proteinExistence type="inferred from homology"/>
<dbReference type="PANTHER" id="PTHR43811">
    <property type="entry name" value="FKBP-TYPE PEPTIDYL-PROLYL CIS-TRANS ISOMERASE FKPA"/>
    <property type="match status" value="1"/>
</dbReference>
<dbReference type="Pfam" id="PF00254">
    <property type="entry name" value="FKBP_C"/>
    <property type="match status" value="1"/>
</dbReference>
<dbReference type="Gene3D" id="1.10.287.460">
    <property type="entry name" value="Peptidyl-prolyl cis-trans isomerase, FKBP-type, N-terminal domain"/>
    <property type="match status" value="1"/>
</dbReference>
<name>A0AB74U6N3_9GAMM</name>
<sequence>MKRLVTAVAIGSMMTLPLAAFAQDKVDLDSDQAKLSYSIGATLGQGLSQDVKNLDVDAFAAAIRDVYGDHKLQMNDEAISKALTQYQQQKIAEQKAEQKKVADANRKESEAFLAANAKKKGVKTTDSGLQYQVLKSGDGASPSDDDTVKVNYEGKLPDGTVFDSSYKRGEPISFKVGQVIPGWQEALKMMHVGDTWLITVPSDLAYGAAGTGGPIGPNQALQFKVELLGINPDEGDAKGDKAAKGSDAKTSSDGK</sequence>